<evidence type="ECO:0000313" key="2">
    <source>
        <dbReference type="Proteomes" id="UP001148125"/>
    </source>
</evidence>
<organism evidence="1 2">
    <name type="scientific">Alkalihalobacterium chitinilyticum</name>
    <dbReference type="NCBI Taxonomy" id="2980103"/>
    <lineage>
        <taxon>Bacteria</taxon>
        <taxon>Bacillati</taxon>
        <taxon>Bacillota</taxon>
        <taxon>Bacilli</taxon>
        <taxon>Bacillales</taxon>
        <taxon>Bacillaceae</taxon>
        <taxon>Alkalihalobacterium</taxon>
    </lineage>
</organism>
<keyword evidence="2" id="KW-1185">Reference proteome</keyword>
<sequence length="102" mass="12224">MNAMYYNYSNYRNHVLPPGYYIHSNQLKETMKTTQPTYSINFEPIFFDHLMLHLNERLQVTTINEKLVGELTGVAVDHLQLTINDIDYHIRYEHIIYFRLAD</sequence>
<dbReference type="RefSeq" id="WP_275118013.1">
    <property type="nucleotide sequence ID" value="NZ_JAOTPO010000004.1"/>
</dbReference>
<comment type="caution">
    <text evidence="1">The sequence shown here is derived from an EMBL/GenBank/DDBJ whole genome shotgun (WGS) entry which is preliminary data.</text>
</comment>
<evidence type="ECO:0000313" key="1">
    <source>
        <dbReference type="EMBL" id="MDE5413396.1"/>
    </source>
</evidence>
<accession>A0ABT5VD64</accession>
<reference evidence="1" key="1">
    <citation type="submission" date="2024-05" db="EMBL/GenBank/DDBJ databases">
        <title>Alkalihalobacillus sp. strain MEB203 novel alkaliphilic bacterium from Lonar Lake, India.</title>
        <authorList>
            <person name="Joshi A."/>
            <person name="Thite S."/>
            <person name="Mengade P."/>
        </authorList>
    </citation>
    <scope>NUCLEOTIDE SEQUENCE</scope>
    <source>
        <strain evidence="1">MEB 203</strain>
    </source>
</reference>
<protein>
    <submittedName>
        <fullName evidence="1">YuzF family protein</fullName>
    </submittedName>
</protein>
<name>A0ABT5VD64_9BACI</name>
<dbReference type="InterPro" id="IPR020139">
    <property type="entry name" value="DUF2642"/>
</dbReference>
<proteinExistence type="predicted"/>
<dbReference type="Proteomes" id="UP001148125">
    <property type="component" value="Unassembled WGS sequence"/>
</dbReference>
<dbReference type="EMBL" id="JAOTPO010000004">
    <property type="protein sequence ID" value="MDE5413396.1"/>
    <property type="molecule type" value="Genomic_DNA"/>
</dbReference>
<gene>
    <name evidence="1" type="ORF">N7Z68_08350</name>
</gene>
<dbReference type="Pfam" id="PF10842">
    <property type="entry name" value="DUF2642"/>
    <property type="match status" value="1"/>
</dbReference>